<feature type="region of interest" description="Disordered" evidence="1">
    <location>
        <begin position="129"/>
        <end position="159"/>
    </location>
</feature>
<evidence type="ECO:0000313" key="3">
    <source>
        <dbReference type="Proteomes" id="UP000078162"/>
    </source>
</evidence>
<dbReference type="InterPro" id="IPR054977">
    <property type="entry name" value="GrgA_tf"/>
</dbReference>
<reference evidence="3" key="1">
    <citation type="submission" date="2016-03" db="EMBL/GenBank/DDBJ databases">
        <title>Culture-independent genomics supports pathogen discovery for uncultivable bacteria within the genus Chlamydia.</title>
        <authorList>
            <person name="Taylor-Brown A."/>
            <person name="Bachmann N.L."/>
            <person name="Borel N."/>
            <person name="Polkinghorne A."/>
        </authorList>
    </citation>
    <scope>NUCLEOTIDE SEQUENCE [LARGE SCALE GENOMIC DNA]</scope>
    <source>
        <strain evidence="3">2742-308</strain>
    </source>
</reference>
<protein>
    <submittedName>
        <fullName evidence="2">Uncharacterized protein</fullName>
    </submittedName>
</protein>
<dbReference type="EMBL" id="CP014639">
    <property type="protein sequence ID" value="ANH78424.1"/>
    <property type="molecule type" value="Genomic_DNA"/>
</dbReference>
<dbReference type="OrthoDB" id="19154at2"/>
<dbReference type="NCBIfam" id="NF045799">
    <property type="entry name" value="GrgA"/>
    <property type="match status" value="1"/>
</dbReference>
<sequence length="282" mass="31576">MYFTRDPVIETVITSREGYKLSVRNTKHFSQDPFIVEAIEVISLGSICFFRNCDHSKPFIVPAGDYEVMEIRDTKINLKAIGLDRSVKIAGGREALIKLTKSTTIPTTVPDEKPAQDVSEECTEVVSSSAKKEKKEIRNSKESFKGDKWKEKKKQGRRRTHKEIAEITGASQEILDTVTEELWEEAQEAELNEQKKFSLLPPPTKLISEVISQVVVDPEITSADLEESLQALVKESSEVINVLLSGDDVVLFPEEETGQASSCSLEKVDISSQNSFSSEEEF</sequence>
<evidence type="ECO:0000313" key="2">
    <source>
        <dbReference type="EMBL" id="ANH78424.1"/>
    </source>
</evidence>
<feature type="region of interest" description="Disordered" evidence="1">
    <location>
        <begin position="256"/>
        <end position="282"/>
    </location>
</feature>
<organism evidence="2 3">
    <name type="scientific">Candidatus Chlamydia sanziniae</name>
    <dbReference type="NCBI Taxonomy" id="1806891"/>
    <lineage>
        <taxon>Bacteria</taxon>
        <taxon>Pseudomonadati</taxon>
        <taxon>Chlamydiota</taxon>
        <taxon>Chlamydiia</taxon>
        <taxon>Chlamydiales</taxon>
        <taxon>Chlamydiaceae</taxon>
        <taxon>Chlamydia/Chlamydophila group</taxon>
        <taxon>Chlamydia</taxon>
    </lineage>
</organism>
<name>A0A1A9HWK4_9CHLA</name>
<accession>A0A1A9HWK4</accession>
<keyword evidence="3" id="KW-1185">Reference proteome</keyword>
<feature type="compositionally biased region" description="Basic and acidic residues" evidence="1">
    <location>
        <begin position="130"/>
        <end position="150"/>
    </location>
</feature>
<proteinExistence type="predicted"/>
<dbReference type="Proteomes" id="UP000078162">
    <property type="component" value="Chromosome"/>
</dbReference>
<dbReference type="AlphaFoldDB" id="A0A1A9HWK4"/>
<dbReference type="PATRIC" id="fig|1806891.3.peg.245"/>
<dbReference type="KEGG" id="csaz:Cs308_0253"/>
<dbReference type="RefSeq" id="WP_066481583.1">
    <property type="nucleotide sequence ID" value="NZ_CP014639.1"/>
</dbReference>
<feature type="compositionally biased region" description="Polar residues" evidence="1">
    <location>
        <begin position="258"/>
        <end position="274"/>
    </location>
</feature>
<dbReference type="STRING" id="1806891.Cs308_0253"/>
<gene>
    <name evidence="2" type="ORF">Cs308_0253</name>
</gene>
<evidence type="ECO:0000256" key="1">
    <source>
        <dbReference type="SAM" id="MobiDB-lite"/>
    </source>
</evidence>